<accession>W4N7E0</accession>
<dbReference type="Proteomes" id="UP000019155">
    <property type="component" value="Unassembled WGS sequence"/>
</dbReference>
<organism evidence="2 3">
    <name type="scientific">Bifidobacterium moukalabense DSM 27321</name>
    <dbReference type="NCBI Taxonomy" id="1435051"/>
    <lineage>
        <taxon>Bacteria</taxon>
        <taxon>Bacillati</taxon>
        <taxon>Actinomycetota</taxon>
        <taxon>Actinomycetes</taxon>
        <taxon>Bifidobacteriales</taxon>
        <taxon>Bifidobacteriaceae</taxon>
        <taxon>Bifidobacterium</taxon>
    </lineage>
</organism>
<dbReference type="STRING" id="1435051.BMOU_1866"/>
<name>W4N7E0_9BIFI</name>
<evidence type="ECO:0000256" key="1">
    <source>
        <dbReference type="SAM" id="Phobius"/>
    </source>
</evidence>
<proteinExistence type="predicted"/>
<dbReference type="PATRIC" id="fig|1435051.3.peg.1858"/>
<keyword evidence="1" id="KW-0472">Membrane</keyword>
<evidence type="ECO:0000313" key="2">
    <source>
        <dbReference type="EMBL" id="ETY71003.1"/>
    </source>
</evidence>
<dbReference type="RefSeq" id="WP_034876962.1">
    <property type="nucleotide sequence ID" value="NZ_AZMV01000007.1"/>
</dbReference>
<dbReference type="OrthoDB" id="3240322at2"/>
<dbReference type="eggNOG" id="ENOG502ZUT1">
    <property type="taxonomic scope" value="Bacteria"/>
</dbReference>
<comment type="caution">
    <text evidence="2">The sequence shown here is derived from an EMBL/GenBank/DDBJ whole genome shotgun (WGS) entry which is preliminary data.</text>
</comment>
<sequence length="80" mass="9129">MPFDILIALITTGGVIVGALLGFMGTSVKNRLDAYRIAQDMQQDNQKLWQWNRQLVDHIYKNLGPPPPRPPDDLFKHDND</sequence>
<keyword evidence="1" id="KW-0812">Transmembrane</keyword>
<protein>
    <submittedName>
        <fullName evidence="2">Uncharacterized protein</fullName>
    </submittedName>
</protein>
<keyword evidence="1" id="KW-1133">Transmembrane helix</keyword>
<keyword evidence="3" id="KW-1185">Reference proteome</keyword>
<dbReference type="AlphaFoldDB" id="W4N7E0"/>
<dbReference type="GeneID" id="97501743"/>
<evidence type="ECO:0000313" key="3">
    <source>
        <dbReference type="Proteomes" id="UP000019155"/>
    </source>
</evidence>
<dbReference type="EMBL" id="AZMV01000007">
    <property type="protein sequence ID" value="ETY71003.1"/>
    <property type="molecule type" value="Genomic_DNA"/>
</dbReference>
<feature type="transmembrane region" description="Helical" evidence="1">
    <location>
        <begin position="6"/>
        <end position="26"/>
    </location>
</feature>
<gene>
    <name evidence="2" type="ORF">BMOU_1866</name>
</gene>
<reference evidence="2 3" key="1">
    <citation type="journal article" date="2014" name="Genome Announc.">
        <title>The Genome Sequence of Bifidobacterium moukalabense DSM 27321 Highlights the Close Phylogenetic Relatedness with the Bifidobacterium dentium Taxon.</title>
        <authorList>
            <person name="Lugli G.A."/>
            <person name="Duranti S."/>
            <person name="Milani C."/>
            <person name="Turroni F."/>
            <person name="Viappiani A."/>
            <person name="Mangifesta M."/>
            <person name="van Sinderen D."/>
            <person name="Ventura M."/>
        </authorList>
    </citation>
    <scope>NUCLEOTIDE SEQUENCE [LARGE SCALE GENOMIC DNA]</scope>
    <source>
        <strain evidence="2 3">DSM 27321</strain>
    </source>
</reference>